<proteinExistence type="predicted"/>
<dbReference type="InterPro" id="IPR001202">
    <property type="entry name" value="WW_dom"/>
</dbReference>
<dbReference type="PROSITE" id="PS50020">
    <property type="entry name" value="WW_DOMAIN_2"/>
    <property type="match status" value="1"/>
</dbReference>
<feature type="region of interest" description="Disordered" evidence="3">
    <location>
        <begin position="123"/>
        <end position="143"/>
    </location>
</feature>
<accession>A0A8K0HQS5</accession>
<dbReference type="EMBL" id="VOIH02000001">
    <property type="protein sequence ID" value="KAF3457396.1"/>
    <property type="molecule type" value="Genomic_DNA"/>
</dbReference>
<gene>
    <name evidence="5" type="ORF">FNV43_RR02053</name>
</gene>
<evidence type="ECO:0000313" key="5">
    <source>
        <dbReference type="EMBL" id="KAF3457396.1"/>
    </source>
</evidence>
<protein>
    <recommendedName>
        <fullName evidence="4">WW domain-containing protein</fullName>
    </recommendedName>
</protein>
<keyword evidence="6" id="KW-1185">Reference proteome</keyword>
<reference evidence="5" key="1">
    <citation type="submission" date="2020-03" db="EMBL/GenBank/DDBJ databases">
        <title>A high-quality chromosome-level genome assembly of a woody plant with both climbing and erect habits, Rhamnella rubrinervis.</title>
        <authorList>
            <person name="Lu Z."/>
            <person name="Yang Y."/>
            <person name="Zhu X."/>
            <person name="Sun Y."/>
        </authorList>
    </citation>
    <scope>NUCLEOTIDE SEQUENCE</scope>
    <source>
        <strain evidence="5">BYM</strain>
        <tissue evidence="5">Leaf</tissue>
    </source>
</reference>
<dbReference type="AlphaFoldDB" id="A0A8K0HQS5"/>
<dbReference type="GO" id="GO:0005737">
    <property type="term" value="C:cytoplasm"/>
    <property type="evidence" value="ECO:0007669"/>
    <property type="project" value="UniProtKB-SubCell"/>
</dbReference>
<dbReference type="InterPro" id="IPR036020">
    <property type="entry name" value="WW_dom_sf"/>
</dbReference>
<dbReference type="Gene3D" id="2.20.70.10">
    <property type="match status" value="1"/>
</dbReference>
<dbReference type="PANTHER" id="PTHR14791:SF39">
    <property type="entry name" value="OS12G0233100 PROTEIN"/>
    <property type="match status" value="1"/>
</dbReference>
<sequence length="239" mass="27131">MELDPELSLAPTLFVNANKSSTTSSTTNTNISSLLEPETNYSSRKRKLFHDHHHHLHVMKTQPPVHQASDDHVDLHLKDPLPLDWEQCLDLESGKMYYLNRKTLKKSWNWPMDKNVLDLGLNNTTRQPSDFESQHEHEEEELDTNFKKQYNSSSSSGEAWWHWLPMALANLLCGADIDDLSTVLKKAERLKIEEPDDVAATKWLKIASGSVRLYAASNAIADTSQGVNGCLNRPACLHF</sequence>
<feature type="domain" description="WW" evidence="4">
    <location>
        <begin position="79"/>
        <end position="113"/>
    </location>
</feature>
<keyword evidence="2" id="KW-0963">Cytoplasm</keyword>
<evidence type="ECO:0000256" key="2">
    <source>
        <dbReference type="ARBA" id="ARBA00022490"/>
    </source>
</evidence>
<dbReference type="SUPFAM" id="SSF51045">
    <property type="entry name" value="WW domain"/>
    <property type="match status" value="1"/>
</dbReference>
<comment type="subcellular location">
    <subcellularLocation>
        <location evidence="1">Cytoplasm</location>
    </subcellularLocation>
</comment>
<evidence type="ECO:0000313" key="6">
    <source>
        <dbReference type="Proteomes" id="UP000796880"/>
    </source>
</evidence>
<dbReference type="InterPro" id="IPR051105">
    <property type="entry name" value="WWC/KIBRA_Hippo_Reg"/>
</dbReference>
<dbReference type="Proteomes" id="UP000796880">
    <property type="component" value="Unassembled WGS sequence"/>
</dbReference>
<name>A0A8K0HQS5_9ROSA</name>
<evidence type="ECO:0000256" key="3">
    <source>
        <dbReference type="SAM" id="MobiDB-lite"/>
    </source>
</evidence>
<dbReference type="PANTHER" id="PTHR14791">
    <property type="entry name" value="BOMB/KIRA PROTEINS"/>
    <property type="match status" value="1"/>
</dbReference>
<evidence type="ECO:0000259" key="4">
    <source>
        <dbReference type="PROSITE" id="PS50020"/>
    </source>
</evidence>
<evidence type="ECO:0000256" key="1">
    <source>
        <dbReference type="ARBA" id="ARBA00004496"/>
    </source>
</evidence>
<organism evidence="5 6">
    <name type="scientific">Rhamnella rubrinervis</name>
    <dbReference type="NCBI Taxonomy" id="2594499"/>
    <lineage>
        <taxon>Eukaryota</taxon>
        <taxon>Viridiplantae</taxon>
        <taxon>Streptophyta</taxon>
        <taxon>Embryophyta</taxon>
        <taxon>Tracheophyta</taxon>
        <taxon>Spermatophyta</taxon>
        <taxon>Magnoliopsida</taxon>
        <taxon>eudicotyledons</taxon>
        <taxon>Gunneridae</taxon>
        <taxon>Pentapetalae</taxon>
        <taxon>rosids</taxon>
        <taxon>fabids</taxon>
        <taxon>Rosales</taxon>
        <taxon>Rhamnaceae</taxon>
        <taxon>rhamnoid group</taxon>
        <taxon>Rhamneae</taxon>
        <taxon>Rhamnella</taxon>
    </lineage>
</organism>
<dbReference type="OrthoDB" id="670666at2759"/>
<comment type="caution">
    <text evidence="5">The sequence shown here is derived from an EMBL/GenBank/DDBJ whole genome shotgun (WGS) entry which is preliminary data.</text>
</comment>